<name>A0A8T0HZQ4_CERPU</name>
<evidence type="ECO:0000256" key="7">
    <source>
        <dbReference type="SAM" id="Phobius"/>
    </source>
</evidence>
<dbReference type="InterPro" id="IPR056900">
    <property type="entry name" value="COB_C"/>
</dbReference>
<dbReference type="GO" id="GO:0010215">
    <property type="term" value="P:cellulose microfibril organization"/>
    <property type="evidence" value="ECO:0007669"/>
    <property type="project" value="InterPro"/>
</dbReference>
<evidence type="ECO:0000256" key="8">
    <source>
        <dbReference type="SAM" id="SignalP"/>
    </source>
</evidence>
<comment type="subcellular location">
    <subcellularLocation>
        <location evidence="1">Cell membrane</location>
    </subcellularLocation>
</comment>
<gene>
    <name evidence="10" type="ORF">KC19_5G067200</name>
</gene>
<dbReference type="InterPro" id="IPR006918">
    <property type="entry name" value="COBRA_pln"/>
</dbReference>
<reference evidence="10" key="1">
    <citation type="submission" date="2020-06" db="EMBL/GenBank/DDBJ databases">
        <title>WGS assembly of Ceratodon purpureus strain R40.</title>
        <authorList>
            <person name="Carey S.B."/>
            <person name="Jenkins J."/>
            <person name="Shu S."/>
            <person name="Lovell J.T."/>
            <person name="Sreedasyam A."/>
            <person name="Maumus F."/>
            <person name="Tiley G.P."/>
            <person name="Fernandez-Pozo N."/>
            <person name="Barry K."/>
            <person name="Chen C."/>
            <person name="Wang M."/>
            <person name="Lipzen A."/>
            <person name="Daum C."/>
            <person name="Saski C.A."/>
            <person name="Payton A.C."/>
            <person name="Mcbreen J.C."/>
            <person name="Conrad R.E."/>
            <person name="Kollar L.M."/>
            <person name="Olsson S."/>
            <person name="Huttunen S."/>
            <person name="Landis J.B."/>
            <person name="Wickett N.J."/>
            <person name="Johnson M.G."/>
            <person name="Rensing S.A."/>
            <person name="Grimwood J."/>
            <person name="Schmutz J."/>
            <person name="Mcdaniel S.F."/>
        </authorList>
    </citation>
    <scope>NUCLEOTIDE SEQUENCE</scope>
    <source>
        <strain evidence="10">R40</strain>
    </source>
</reference>
<keyword evidence="7" id="KW-0812">Transmembrane</keyword>
<organism evidence="10 11">
    <name type="scientific">Ceratodon purpureus</name>
    <name type="common">Fire moss</name>
    <name type="synonym">Dicranum purpureum</name>
    <dbReference type="NCBI Taxonomy" id="3225"/>
    <lineage>
        <taxon>Eukaryota</taxon>
        <taxon>Viridiplantae</taxon>
        <taxon>Streptophyta</taxon>
        <taxon>Embryophyta</taxon>
        <taxon>Bryophyta</taxon>
        <taxon>Bryophytina</taxon>
        <taxon>Bryopsida</taxon>
        <taxon>Dicranidae</taxon>
        <taxon>Pseudoditrichales</taxon>
        <taxon>Ditrichaceae</taxon>
        <taxon>Ceratodon</taxon>
    </lineage>
</organism>
<dbReference type="PANTHER" id="PTHR31052:SF3">
    <property type="entry name" value="COBRA-LIKE PROTEIN 7"/>
    <property type="match status" value="1"/>
</dbReference>
<sequence>MITMARFDSRTLILFTLLAISVSVDAQPFVITKPPATAPVPPSTAFTPAPEPAPLWPPCDGVDIVYVTTFTEKIYPFLNDTPWLQPYKFESVVTVTNMGYNTVEGWGIGIDYQHNEILVEATEGMVLENGQLMPVDVSNGTILTQIPAGVLKNAIETAGDMTQVQKSFIITGTEFGEKLDPMPRSINITMKGYNCSESLLYGNNTMHTCCSEPPSNITLTDEEFFLPSERGNFTITYDVQQAYTGSYLAYVTISNDTPFTKLDFWNLSWTWQENEFITTMKGATTRKADRDVCLNGIAGQTYTNPDMNTVFCCSTSPEIIDLPLDRTNDTQIGFIEYCCRNGTIWPAVLEPTKSKSAFMMNVFKVPPFSNKLNHITPPGAWRIGDGRFQCGIPRRIKPTVYSDPYLLHDTAAFKTWQVTCNETVNKPPPKCCVSFSKYNNDSIVPCPTCACGCPAVPDPATPVCDATAPAMLLPYSAISMNPLNRTNQILAWASLRHRVAPNPLPCMDYCGVNINWHIVSNFTGGWSARMTLFDWSNTTYPDWFTVLEMPKVYAGFEKAYSFNAFPMPLLNDTAPNSTIIVQGLPGFNNYLMSQTNLSAGKLQSVFSFTKKLTPGIGEDAYWPQKVYFNGEECAMPDFFPMNGAVRQSGFSVGLVIAVVLTVILIL</sequence>
<evidence type="ECO:0000256" key="6">
    <source>
        <dbReference type="ARBA" id="ARBA00023180"/>
    </source>
</evidence>
<evidence type="ECO:0000259" key="9">
    <source>
        <dbReference type="Pfam" id="PF25079"/>
    </source>
</evidence>
<accession>A0A8T0HZQ4</accession>
<dbReference type="AlphaFoldDB" id="A0A8T0HZQ4"/>
<protein>
    <recommendedName>
        <fullName evidence="9">COBRA C-terminal domain-containing protein</fullName>
    </recommendedName>
</protein>
<evidence type="ECO:0000313" key="10">
    <source>
        <dbReference type="EMBL" id="KAG0576257.1"/>
    </source>
</evidence>
<comment type="similarity">
    <text evidence="2">Belongs to the COBRA family.</text>
</comment>
<keyword evidence="3" id="KW-1003">Cell membrane</keyword>
<evidence type="ECO:0000256" key="3">
    <source>
        <dbReference type="ARBA" id="ARBA00022475"/>
    </source>
</evidence>
<keyword evidence="6" id="KW-0325">Glycoprotein</keyword>
<dbReference type="EMBL" id="CM026425">
    <property type="protein sequence ID" value="KAG0576257.1"/>
    <property type="molecule type" value="Genomic_DNA"/>
</dbReference>
<keyword evidence="11" id="KW-1185">Reference proteome</keyword>
<evidence type="ECO:0000256" key="2">
    <source>
        <dbReference type="ARBA" id="ARBA00005507"/>
    </source>
</evidence>
<keyword evidence="4 8" id="KW-0732">Signal</keyword>
<feature type="domain" description="COBRA C-terminal" evidence="9">
    <location>
        <begin position="430"/>
        <end position="640"/>
    </location>
</feature>
<feature type="transmembrane region" description="Helical" evidence="7">
    <location>
        <begin position="648"/>
        <end position="665"/>
    </location>
</feature>
<evidence type="ECO:0000256" key="1">
    <source>
        <dbReference type="ARBA" id="ARBA00004236"/>
    </source>
</evidence>
<evidence type="ECO:0000256" key="5">
    <source>
        <dbReference type="ARBA" id="ARBA00023136"/>
    </source>
</evidence>
<dbReference type="Proteomes" id="UP000822688">
    <property type="component" value="Chromosome 5"/>
</dbReference>
<evidence type="ECO:0000256" key="4">
    <source>
        <dbReference type="ARBA" id="ARBA00022729"/>
    </source>
</evidence>
<keyword evidence="7" id="KW-1133">Transmembrane helix</keyword>
<proteinExistence type="inferred from homology"/>
<dbReference type="GO" id="GO:0005886">
    <property type="term" value="C:plasma membrane"/>
    <property type="evidence" value="ECO:0007669"/>
    <property type="project" value="UniProtKB-SubCell"/>
</dbReference>
<dbReference type="Pfam" id="PF25079">
    <property type="entry name" value="COB_C"/>
    <property type="match status" value="1"/>
</dbReference>
<feature type="signal peptide" evidence="8">
    <location>
        <begin position="1"/>
        <end position="26"/>
    </location>
</feature>
<keyword evidence="5 7" id="KW-0472">Membrane</keyword>
<evidence type="ECO:0000313" key="11">
    <source>
        <dbReference type="Proteomes" id="UP000822688"/>
    </source>
</evidence>
<dbReference type="Pfam" id="PF04833">
    <property type="entry name" value="COBRA"/>
    <property type="match status" value="1"/>
</dbReference>
<feature type="chain" id="PRO_5035926466" description="COBRA C-terminal domain-containing protein" evidence="8">
    <location>
        <begin position="27"/>
        <end position="666"/>
    </location>
</feature>
<comment type="caution">
    <text evidence="10">The sequence shown here is derived from an EMBL/GenBank/DDBJ whole genome shotgun (WGS) entry which is preliminary data.</text>
</comment>
<dbReference type="PANTHER" id="PTHR31052">
    <property type="entry name" value="COBRA-LIKE PROTEIN 7"/>
    <property type="match status" value="1"/>
</dbReference>